<feature type="signal peptide" evidence="1">
    <location>
        <begin position="1"/>
        <end position="24"/>
    </location>
</feature>
<protein>
    <submittedName>
        <fullName evidence="2">Uncharacterized protein</fullName>
    </submittedName>
</protein>
<dbReference type="EMBL" id="JAKKPZ010000016">
    <property type="protein sequence ID" value="KAI1713109.1"/>
    <property type="molecule type" value="Genomic_DNA"/>
</dbReference>
<evidence type="ECO:0000256" key="1">
    <source>
        <dbReference type="SAM" id="SignalP"/>
    </source>
</evidence>
<dbReference type="Proteomes" id="UP001201812">
    <property type="component" value="Unassembled WGS sequence"/>
</dbReference>
<feature type="chain" id="PRO_5042207747" evidence="1">
    <location>
        <begin position="25"/>
        <end position="601"/>
    </location>
</feature>
<gene>
    <name evidence="2" type="ORF">DdX_09181</name>
</gene>
<name>A0AAD4N193_9BILA</name>
<keyword evidence="3" id="KW-1185">Reference proteome</keyword>
<sequence>MRIYKEVHLISSILLLIHVQLLESKSHVKRSQSNIDVDALKENVKEVLSLTGTTIDGLEKLRLITEKSAILMSFINPAGSIIATGIATVLKDDPEELVEIRRLHTNMMKRFDTLENELSTLTTMVEYAPILSEYHQVVSWGINELEKPFSSTINDQPREPYREMFINACKSTLRQNSPRLMLQHIKTLVVDECQKLPTTHESFVYAESLSVFENLERVLSSSTNLAISSNDDYSKIQTFLNDKIGYSNAMSIFLLYGDGMEYFDYSIYLENLQKKVRRLERAVASDDINNVVKLLEHIANVITDGTGNTTIIEQCLPKAVAHLNRYRRSALINLASVVATDVVRLVEMSGLCISLTFRPEDREKEFDDLQLTAELIASSLNDYILFKLDSAWPLTIEKYIKDSIETDVTDVNSESAYRPIAQKIKHMVDERSFDDKTKIAYHNQVLVMEGWSGENLFYSTCTSGTSKCIIIQNYHLLNIIVARHKIDLTTTLHKDNANLMNNWINLNEGKVKELILRKQAVQPLGDFLRAIRAECDFRAFRSGTIIVVRKYFWIDTSTIINVGMATSSIAGFNETAVIEKFCPHYFPDPVDHIRVKIFFFV</sequence>
<evidence type="ECO:0000313" key="3">
    <source>
        <dbReference type="Proteomes" id="UP001201812"/>
    </source>
</evidence>
<evidence type="ECO:0000313" key="2">
    <source>
        <dbReference type="EMBL" id="KAI1713109.1"/>
    </source>
</evidence>
<comment type="caution">
    <text evidence="2">The sequence shown here is derived from an EMBL/GenBank/DDBJ whole genome shotgun (WGS) entry which is preliminary data.</text>
</comment>
<accession>A0AAD4N193</accession>
<reference evidence="2" key="1">
    <citation type="submission" date="2022-01" db="EMBL/GenBank/DDBJ databases">
        <title>Genome Sequence Resource for Two Populations of Ditylenchus destructor, the Migratory Endoparasitic Phytonematode.</title>
        <authorList>
            <person name="Zhang H."/>
            <person name="Lin R."/>
            <person name="Xie B."/>
        </authorList>
    </citation>
    <scope>NUCLEOTIDE SEQUENCE</scope>
    <source>
        <strain evidence="2">BazhouSP</strain>
    </source>
</reference>
<dbReference type="AlphaFoldDB" id="A0AAD4N193"/>
<organism evidence="2 3">
    <name type="scientific">Ditylenchus destructor</name>
    <dbReference type="NCBI Taxonomy" id="166010"/>
    <lineage>
        <taxon>Eukaryota</taxon>
        <taxon>Metazoa</taxon>
        <taxon>Ecdysozoa</taxon>
        <taxon>Nematoda</taxon>
        <taxon>Chromadorea</taxon>
        <taxon>Rhabditida</taxon>
        <taxon>Tylenchina</taxon>
        <taxon>Tylenchomorpha</taxon>
        <taxon>Sphaerularioidea</taxon>
        <taxon>Anguinidae</taxon>
        <taxon>Anguininae</taxon>
        <taxon>Ditylenchus</taxon>
    </lineage>
</organism>
<keyword evidence="1" id="KW-0732">Signal</keyword>
<proteinExistence type="predicted"/>